<organism evidence="10 11">
    <name type="scientific">Candidatus Roizmanbacteria bacterium RIFCSPLOWO2_01_FULL_37_12</name>
    <dbReference type="NCBI Taxonomy" id="1802056"/>
    <lineage>
        <taxon>Bacteria</taxon>
        <taxon>Candidatus Roizmaniibacteriota</taxon>
    </lineage>
</organism>
<sequence>MISHNTRKTNLLIITIILFLAFSIRVFDLENNPPGFFSDEAAIGYNAYKILKTGKDEYGVPFPIFFKSFGDYRLPIPIYANIPIIALFGLNERSVRLTAVIFGLISILFTMLSTLEIADKRTAYLAGLLLAIMPWHIHFSRWGAESIYFPAIFSIGLYFYLKSFINLRLLSISSLFYGLSMYTYYPAIIIAPIFLLKGLITLYIIKRKFNKFLYYSLFTFLLFCLPLIYSYKAGNLQSRWKNIINNSLSRNEKIQNSIFSYLNHFSPDFLFIKGDSGFEGQFISRHSVREFGQLHIFYLPLLLIGLLNGISKLDNPKLFSVLILLLLYPLGSALTSAGPFATRSVIGLIPLTILSAIGFNQLLNFIFNLKQKYIHVSIGVLLFGIICFTNYFYFFAFFIKYPKYASDYWGWQYGPKSIMSYFIKEKNNYDDLYMTGNFNAPDIFLEFYDPENECQNCKIGHFEEVNTSRKQLFAARIEELPKFKAYNYKVKKILYYPSNIVAFYIFEITGNK</sequence>
<gene>
    <name evidence="10" type="ORF">A2954_04335</name>
</gene>
<keyword evidence="7 8" id="KW-0472">Membrane</keyword>
<evidence type="ECO:0000256" key="4">
    <source>
        <dbReference type="ARBA" id="ARBA00022679"/>
    </source>
</evidence>
<feature type="transmembrane region" description="Helical" evidence="8">
    <location>
        <begin position="294"/>
        <end position="311"/>
    </location>
</feature>
<keyword evidence="6 8" id="KW-1133">Transmembrane helix</keyword>
<reference evidence="10 11" key="1">
    <citation type="journal article" date="2016" name="Nat. Commun.">
        <title>Thousands of microbial genomes shed light on interconnected biogeochemical processes in an aquifer system.</title>
        <authorList>
            <person name="Anantharaman K."/>
            <person name="Brown C.T."/>
            <person name="Hug L.A."/>
            <person name="Sharon I."/>
            <person name="Castelle C.J."/>
            <person name="Probst A.J."/>
            <person name="Thomas B.C."/>
            <person name="Singh A."/>
            <person name="Wilkins M.J."/>
            <person name="Karaoz U."/>
            <person name="Brodie E.L."/>
            <person name="Williams K.H."/>
            <person name="Hubbard S.S."/>
            <person name="Banfield J.F."/>
        </authorList>
    </citation>
    <scope>NUCLEOTIDE SEQUENCE [LARGE SCALE GENOMIC DNA]</scope>
</reference>
<dbReference type="Proteomes" id="UP000177698">
    <property type="component" value="Unassembled WGS sequence"/>
</dbReference>
<dbReference type="GO" id="GO:0016763">
    <property type="term" value="F:pentosyltransferase activity"/>
    <property type="evidence" value="ECO:0007669"/>
    <property type="project" value="TreeGrafter"/>
</dbReference>
<comment type="subcellular location">
    <subcellularLocation>
        <location evidence="1">Cell membrane</location>
        <topology evidence="1">Multi-pass membrane protein</topology>
    </subcellularLocation>
</comment>
<keyword evidence="5 8" id="KW-0812">Transmembrane</keyword>
<comment type="caution">
    <text evidence="10">The sequence shown here is derived from an EMBL/GenBank/DDBJ whole genome shotgun (WGS) entry which is preliminary data.</text>
</comment>
<accession>A0A1F7IFS9</accession>
<evidence type="ECO:0000313" key="11">
    <source>
        <dbReference type="Proteomes" id="UP000177698"/>
    </source>
</evidence>
<dbReference type="AlphaFoldDB" id="A0A1F7IFS9"/>
<dbReference type="PANTHER" id="PTHR33908">
    <property type="entry name" value="MANNOSYLTRANSFERASE YKCB-RELATED"/>
    <property type="match status" value="1"/>
</dbReference>
<evidence type="ECO:0000256" key="2">
    <source>
        <dbReference type="ARBA" id="ARBA00022475"/>
    </source>
</evidence>
<dbReference type="STRING" id="1802056.A2954_04335"/>
<feature type="transmembrane region" description="Helical" evidence="8">
    <location>
        <begin position="212"/>
        <end position="231"/>
    </location>
</feature>
<proteinExistence type="predicted"/>
<dbReference type="Pfam" id="PF13231">
    <property type="entry name" value="PMT_2"/>
    <property type="match status" value="1"/>
</dbReference>
<dbReference type="EMBL" id="MGAG01000003">
    <property type="protein sequence ID" value="OGK42212.1"/>
    <property type="molecule type" value="Genomic_DNA"/>
</dbReference>
<feature type="transmembrane region" description="Helical" evidence="8">
    <location>
        <begin position="97"/>
        <end position="115"/>
    </location>
</feature>
<name>A0A1F7IFS9_9BACT</name>
<dbReference type="PANTHER" id="PTHR33908:SF11">
    <property type="entry name" value="MEMBRANE PROTEIN"/>
    <property type="match status" value="1"/>
</dbReference>
<keyword evidence="4" id="KW-0808">Transferase</keyword>
<feature type="transmembrane region" description="Helical" evidence="8">
    <location>
        <begin position="9"/>
        <end position="27"/>
    </location>
</feature>
<evidence type="ECO:0000256" key="7">
    <source>
        <dbReference type="ARBA" id="ARBA00023136"/>
    </source>
</evidence>
<feature type="transmembrane region" description="Helical" evidence="8">
    <location>
        <begin position="318"/>
        <end position="338"/>
    </location>
</feature>
<dbReference type="InterPro" id="IPR038731">
    <property type="entry name" value="RgtA/B/C-like"/>
</dbReference>
<feature type="domain" description="Glycosyltransferase RgtA/B/C/D-like" evidence="9">
    <location>
        <begin position="84"/>
        <end position="228"/>
    </location>
</feature>
<evidence type="ECO:0000256" key="5">
    <source>
        <dbReference type="ARBA" id="ARBA00022692"/>
    </source>
</evidence>
<evidence type="ECO:0000256" key="6">
    <source>
        <dbReference type="ARBA" id="ARBA00022989"/>
    </source>
</evidence>
<dbReference type="InterPro" id="IPR050297">
    <property type="entry name" value="LipidA_mod_glycosyltrf_83"/>
</dbReference>
<feature type="transmembrane region" description="Helical" evidence="8">
    <location>
        <begin position="121"/>
        <end position="139"/>
    </location>
</feature>
<evidence type="ECO:0000313" key="10">
    <source>
        <dbReference type="EMBL" id="OGK42212.1"/>
    </source>
</evidence>
<feature type="transmembrane region" description="Helical" evidence="8">
    <location>
        <begin position="185"/>
        <end position="205"/>
    </location>
</feature>
<dbReference type="GO" id="GO:0009103">
    <property type="term" value="P:lipopolysaccharide biosynthetic process"/>
    <property type="evidence" value="ECO:0007669"/>
    <property type="project" value="UniProtKB-ARBA"/>
</dbReference>
<evidence type="ECO:0000256" key="1">
    <source>
        <dbReference type="ARBA" id="ARBA00004651"/>
    </source>
</evidence>
<dbReference type="GO" id="GO:0005886">
    <property type="term" value="C:plasma membrane"/>
    <property type="evidence" value="ECO:0007669"/>
    <property type="project" value="UniProtKB-SubCell"/>
</dbReference>
<keyword evidence="3" id="KW-0328">Glycosyltransferase</keyword>
<protein>
    <recommendedName>
        <fullName evidence="9">Glycosyltransferase RgtA/B/C/D-like domain-containing protein</fullName>
    </recommendedName>
</protein>
<evidence type="ECO:0000256" key="8">
    <source>
        <dbReference type="SAM" id="Phobius"/>
    </source>
</evidence>
<evidence type="ECO:0000259" key="9">
    <source>
        <dbReference type="Pfam" id="PF13231"/>
    </source>
</evidence>
<feature type="transmembrane region" description="Helical" evidence="8">
    <location>
        <begin position="378"/>
        <end position="399"/>
    </location>
</feature>
<feature type="transmembrane region" description="Helical" evidence="8">
    <location>
        <begin position="146"/>
        <end position="165"/>
    </location>
</feature>
<feature type="transmembrane region" description="Helical" evidence="8">
    <location>
        <begin position="344"/>
        <end position="366"/>
    </location>
</feature>
<evidence type="ECO:0000256" key="3">
    <source>
        <dbReference type="ARBA" id="ARBA00022676"/>
    </source>
</evidence>
<keyword evidence="2" id="KW-1003">Cell membrane</keyword>
<feature type="transmembrane region" description="Helical" evidence="8">
    <location>
        <begin position="72"/>
        <end position="90"/>
    </location>
</feature>